<dbReference type="RefSeq" id="WP_142601421.1">
    <property type="nucleotide sequence ID" value="NZ_FXSZ01000002.1"/>
</dbReference>
<evidence type="ECO:0000256" key="1">
    <source>
        <dbReference type="SAM" id="SignalP"/>
    </source>
</evidence>
<dbReference type="Proteomes" id="UP000315971">
    <property type="component" value="Unassembled WGS sequence"/>
</dbReference>
<dbReference type="InterPro" id="IPR045916">
    <property type="entry name" value="DUF5777"/>
</dbReference>
<feature type="domain" description="DUF5777" evidence="2">
    <location>
        <begin position="45"/>
        <end position="293"/>
    </location>
</feature>
<dbReference type="EMBL" id="FXSZ01000002">
    <property type="protein sequence ID" value="SMO43801.1"/>
    <property type="molecule type" value="Genomic_DNA"/>
</dbReference>
<evidence type="ECO:0000313" key="4">
    <source>
        <dbReference type="Proteomes" id="UP000315971"/>
    </source>
</evidence>
<dbReference type="OrthoDB" id="1117410at2"/>
<sequence>MKFSFYTYFLFGALILPFSAMAQDDPMKLLEQRDSVKNEVVSATFKGTHVINFNSVETVGPRTLEFQIQHRFGPFNSGGYNLFGLDQGATIRLGLSYSFNGKFEFGIGRSSIDKQYDTYVKSRVLRQSIGKMPVSLTLFGGAYYTTVHDNQVVPGIDRYEYTSSRFSYVAQAIVARKFNENLSLQLSPMLIHYNLVDKITDKNDIMALGLAGRYKLTRRMALTTEYGLRINNYSLQQYYNSFGLGWEIETGGHVFQVVFTNSLGITENQFIPYTNTKWSNAGIRLGFNISRVFTL</sequence>
<keyword evidence="1" id="KW-0732">Signal</keyword>
<protein>
    <recommendedName>
        <fullName evidence="2">DUF5777 domain-containing protein</fullName>
    </recommendedName>
</protein>
<reference evidence="3 4" key="1">
    <citation type="submission" date="2017-05" db="EMBL/GenBank/DDBJ databases">
        <authorList>
            <person name="Varghese N."/>
            <person name="Submissions S."/>
        </authorList>
    </citation>
    <scope>NUCLEOTIDE SEQUENCE [LARGE SCALE GENOMIC DNA]</scope>
    <source>
        <strain evidence="3 4">DSM 21342</strain>
    </source>
</reference>
<proteinExistence type="predicted"/>
<evidence type="ECO:0000259" key="2">
    <source>
        <dbReference type="Pfam" id="PF19089"/>
    </source>
</evidence>
<feature type="signal peptide" evidence="1">
    <location>
        <begin position="1"/>
        <end position="22"/>
    </location>
</feature>
<organism evidence="3 4">
    <name type="scientific">Solitalea koreensis</name>
    <dbReference type="NCBI Taxonomy" id="543615"/>
    <lineage>
        <taxon>Bacteria</taxon>
        <taxon>Pseudomonadati</taxon>
        <taxon>Bacteroidota</taxon>
        <taxon>Sphingobacteriia</taxon>
        <taxon>Sphingobacteriales</taxon>
        <taxon>Sphingobacteriaceae</taxon>
        <taxon>Solitalea</taxon>
    </lineage>
</organism>
<feature type="chain" id="PRO_5022069996" description="DUF5777 domain-containing protein" evidence="1">
    <location>
        <begin position="23"/>
        <end position="295"/>
    </location>
</feature>
<dbReference type="Pfam" id="PF19089">
    <property type="entry name" value="DUF5777"/>
    <property type="match status" value="1"/>
</dbReference>
<name>A0A521B9V0_9SPHI</name>
<dbReference type="SUPFAM" id="SSF56935">
    <property type="entry name" value="Porins"/>
    <property type="match status" value="1"/>
</dbReference>
<evidence type="ECO:0000313" key="3">
    <source>
        <dbReference type="EMBL" id="SMO43801.1"/>
    </source>
</evidence>
<accession>A0A521B9V0</accession>
<dbReference type="AlphaFoldDB" id="A0A521B9V0"/>
<keyword evidence="4" id="KW-1185">Reference proteome</keyword>
<gene>
    <name evidence="3" type="ORF">SAMN06265350_10222</name>
</gene>